<dbReference type="EMBL" id="HG917868">
    <property type="protein sequence ID" value="CDM67313.1"/>
    <property type="molecule type" value="Genomic_DNA"/>
</dbReference>
<dbReference type="STRING" id="1216932.CM240_0134"/>
<dbReference type="OrthoDB" id="1944233at2"/>
<keyword evidence="1" id="KW-0472">Membrane</keyword>
<dbReference type="Proteomes" id="UP000019426">
    <property type="component" value="Chromosome M2/40_rep1"/>
</dbReference>
<dbReference type="RefSeq" id="WP_044035788.1">
    <property type="nucleotide sequence ID" value="NZ_HG917868.1"/>
</dbReference>
<dbReference type="AlphaFoldDB" id="W6RSU3"/>
<protein>
    <submittedName>
        <fullName evidence="2">Uncharacterized protein</fullName>
    </submittedName>
</protein>
<evidence type="ECO:0000313" key="3">
    <source>
        <dbReference type="Proteomes" id="UP000019426"/>
    </source>
</evidence>
<dbReference type="KEGG" id="clt:CM240_0134"/>
<dbReference type="HOGENOM" id="CLU_1270447_0_0_9"/>
<evidence type="ECO:0000313" key="2">
    <source>
        <dbReference type="EMBL" id="CDM67313.1"/>
    </source>
</evidence>
<keyword evidence="3" id="KW-1185">Reference proteome</keyword>
<dbReference type="PATRIC" id="fig|1216932.3.peg.120"/>
<organism evidence="2 3">
    <name type="scientific">Clostridium bornimense</name>
    <dbReference type="NCBI Taxonomy" id="1216932"/>
    <lineage>
        <taxon>Bacteria</taxon>
        <taxon>Bacillati</taxon>
        <taxon>Bacillota</taxon>
        <taxon>Clostridia</taxon>
        <taxon>Eubacteriales</taxon>
        <taxon>Clostridiaceae</taxon>
        <taxon>Clostridium</taxon>
    </lineage>
</organism>
<gene>
    <name evidence="2" type="ORF">CM240_0134</name>
</gene>
<reference evidence="2 3" key="1">
    <citation type="submission" date="2013-11" db="EMBL/GenBank/DDBJ databases">
        <title>Complete genome sequence of Clostridum sp. M2/40.</title>
        <authorList>
            <person name="Wibberg D."/>
            <person name="Puehler A."/>
            <person name="Schlueter A."/>
        </authorList>
    </citation>
    <scope>NUCLEOTIDE SEQUENCE [LARGE SCALE GENOMIC DNA]</scope>
    <source>
        <strain evidence="3">M2/40</strain>
    </source>
</reference>
<keyword evidence="1" id="KW-1133">Transmembrane helix</keyword>
<feature type="transmembrane region" description="Helical" evidence="1">
    <location>
        <begin position="192"/>
        <end position="209"/>
    </location>
</feature>
<evidence type="ECO:0000256" key="1">
    <source>
        <dbReference type="SAM" id="Phobius"/>
    </source>
</evidence>
<name>W6RSU3_9CLOT</name>
<sequence>MDKKILQRIKLFIIILSLSMIKVVSVKAELTDIYSTEEDGVWRPTDKISKTFKIQNIWGKECYLEGIEFSKSYIKDNDINYKYSIEEAEKENILDNVYNVTITYGEEEIYSGTMDDLANRTINFKEPIFMDLNFVGEFYITIEFNNLVGNDYQNKSYQYILKPNVFVVMMENNVDDSLLVLTKTGEIINKNTLIMVGILTVGGGVVIWFKI</sequence>
<accession>W6RSU3</accession>
<keyword evidence="1" id="KW-0812">Transmembrane</keyword>
<proteinExistence type="predicted"/>